<proteinExistence type="predicted"/>
<keyword evidence="1" id="KW-0472">Membrane</keyword>
<gene>
    <name evidence="2" type="ORF">GOODEAATRI_033725</name>
</gene>
<evidence type="ECO:0000313" key="2">
    <source>
        <dbReference type="EMBL" id="MEQ2170259.1"/>
    </source>
</evidence>
<comment type="caution">
    <text evidence="2">The sequence shown here is derived from an EMBL/GenBank/DDBJ whole genome shotgun (WGS) entry which is preliminary data.</text>
</comment>
<accession>A0ABV0NFT3</accession>
<organism evidence="2 3">
    <name type="scientific">Goodea atripinnis</name>
    <dbReference type="NCBI Taxonomy" id="208336"/>
    <lineage>
        <taxon>Eukaryota</taxon>
        <taxon>Metazoa</taxon>
        <taxon>Chordata</taxon>
        <taxon>Craniata</taxon>
        <taxon>Vertebrata</taxon>
        <taxon>Euteleostomi</taxon>
        <taxon>Actinopterygii</taxon>
        <taxon>Neopterygii</taxon>
        <taxon>Teleostei</taxon>
        <taxon>Neoteleostei</taxon>
        <taxon>Acanthomorphata</taxon>
        <taxon>Ovalentaria</taxon>
        <taxon>Atherinomorphae</taxon>
        <taxon>Cyprinodontiformes</taxon>
        <taxon>Goodeidae</taxon>
        <taxon>Goodea</taxon>
    </lineage>
</organism>
<keyword evidence="1" id="KW-0812">Transmembrane</keyword>
<feature type="non-terminal residue" evidence="2">
    <location>
        <position position="1"/>
    </location>
</feature>
<feature type="transmembrane region" description="Helical" evidence="1">
    <location>
        <begin position="6"/>
        <end position="28"/>
    </location>
</feature>
<evidence type="ECO:0000256" key="1">
    <source>
        <dbReference type="SAM" id="Phobius"/>
    </source>
</evidence>
<dbReference type="Proteomes" id="UP001476798">
    <property type="component" value="Unassembled WGS sequence"/>
</dbReference>
<sequence>LDFLKWISNAIVGHIGIMLLLKDGGYVLPLLWMGIPVKVFCPVSQPKPEGEGLSSLCCYPNGMTVELRGPSAMKNTHINGKCSLRISKPLKIISLSFLILLVYRSIPLQ</sequence>
<name>A0ABV0NFT3_9TELE</name>
<protein>
    <submittedName>
        <fullName evidence="2">Uncharacterized protein</fullName>
    </submittedName>
</protein>
<dbReference type="EMBL" id="JAHRIO010037333">
    <property type="protein sequence ID" value="MEQ2170259.1"/>
    <property type="molecule type" value="Genomic_DNA"/>
</dbReference>
<reference evidence="2 3" key="1">
    <citation type="submission" date="2021-06" db="EMBL/GenBank/DDBJ databases">
        <authorList>
            <person name="Palmer J.M."/>
        </authorList>
    </citation>
    <scope>NUCLEOTIDE SEQUENCE [LARGE SCALE GENOMIC DNA]</scope>
    <source>
        <strain evidence="2 3">GA_2019</strain>
        <tissue evidence="2">Muscle</tissue>
    </source>
</reference>
<evidence type="ECO:0000313" key="3">
    <source>
        <dbReference type="Proteomes" id="UP001476798"/>
    </source>
</evidence>
<keyword evidence="1" id="KW-1133">Transmembrane helix</keyword>
<keyword evidence="3" id="KW-1185">Reference proteome</keyword>